<keyword evidence="3" id="KW-1185">Reference proteome</keyword>
<dbReference type="PANTHER" id="PTHR35519">
    <property type="entry name" value="MEMBRANE PROTEINS"/>
    <property type="match status" value="1"/>
</dbReference>
<keyword evidence="1" id="KW-0812">Transmembrane</keyword>
<dbReference type="Pfam" id="PF13430">
    <property type="entry name" value="DUF4112"/>
    <property type="match status" value="1"/>
</dbReference>
<organism evidence="2 3">
    <name type="scientific">Coemansia brasiliensis</name>
    <dbReference type="NCBI Taxonomy" id="2650707"/>
    <lineage>
        <taxon>Eukaryota</taxon>
        <taxon>Fungi</taxon>
        <taxon>Fungi incertae sedis</taxon>
        <taxon>Zoopagomycota</taxon>
        <taxon>Kickxellomycotina</taxon>
        <taxon>Kickxellomycetes</taxon>
        <taxon>Kickxellales</taxon>
        <taxon>Kickxellaceae</taxon>
        <taxon>Coemansia</taxon>
    </lineage>
</organism>
<keyword evidence="1" id="KW-0472">Membrane</keyword>
<name>A0A9W8IA65_9FUNG</name>
<sequence length="214" mass="24674">MVYMNSNRHQTYRHLTNEQASSLNQVRSHIDQLENTYSGYLLLAQSEYCLLLPLLNPLVIIQNKKHLKRLCKITDLPKEYLRKMQRNLWLQSAIGFVPIANIIFARKFKCSTRNLNIFEQHLQREEDKLLFMQSTDNSNEDGLPVHITRLFNKCPVVKREQAANGKHGGRKSRVTSLYYTPYTSLSDLADSKLVESIRSKQSNDSVASTAINCS</sequence>
<proteinExistence type="predicted"/>
<feature type="transmembrane region" description="Helical" evidence="1">
    <location>
        <begin position="88"/>
        <end position="105"/>
    </location>
</feature>
<evidence type="ECO:0000313" key="3">
    <source>
        <dbReference type="Proteomes" id="UP001139887"/>
    </source>
</evidence>
<protein>
    <submittedName>
        <fullName evidence="2">Uncharacterized protein</fullName>
    </submittedName>
</protein>
<dbReference type="EMBL" id="JANBUW010000008">
    <property type="protein sequence ID" value="KAJ2851812.1"/>
    <property type="molecule type" value="Genomic_DNA"/>
</dbReference>
<reference evidence="2" key="1">
    <citation type="submission" date="2022-07" db="EMBL/GenBank/DDBJ databases">
        <title>Phylogenomic reconstructions and comparative analyses of Kickxellomycotina fungi.</title>
        <authorList>
            <person name="Reynolds N.K."/>
            <person name="Stajich J.E."/>
            <person name="Barry K."/>
            <person name="Grigoriev I.V."/>
            <person name="Crous P."/>
            <person name="Smith M.E."/>
        </authorList>
    </citation>
    <scope>NUCLEOTIDE SEQUENCE</scope>
    <source>
        <strain evidence="2">NRRL 1566</strain>
    </source>
</reference>
<evidence type="ECO:0000256" key="1">
    <source>
        <dbReference type="SAM" id="Phobius"/>
    </source>
</evidence>
<dbReference type="PANTHER" id="PTHR35519:SF1">
    <property type="entry name" value="YALI0C06193P"/>
    <property type="match status" value="1"/>
</dbReference>
<dbReference type="InterPro" id="IPR025187">
    <property type="entry name" value="DUF4112"/>
</dbReference>
<comment type="caution">
    <text evidence="2">The sequence shown here is derived from an EMBL/GenBank/DDBJ whole genome shotgun (WGS) entry which is preliminary data.</text>
</comment>
<keyword evidence="1" id="KW-1133">Transmembrane helix</keyword>
<dbReference type="Proteomes" id="UP001139887">
    <property type="component" value="Unassembled WGS sequence"/>
</dbReference>
<dbReference type="OrthoDB" id="2103474at2759"/>
<evidence type="ECO:0000313" key="2">
    <source>
        <dbReference type="EMBL" id="KAJ2851812.1"/>
    </source>
</evidence>
<dbReference type="AlphaFoldDB" id="A0A9W8IA65"/>
<gene>
    <name evidence="2" type="ORF">IWW36_000773</name>
</gene>
<accession>A0A9W8IA65</accession>